<accession>A0ABN3V7F0</accession>
<dbReference type="InterPro" id="IPR050155">
    <property type="entry name" value="HAD-like_hydrolase_sf"/>
</dbReference>
<dbReference type="SFLD" id="SFLDS00003">
    <property type="entry name" value="Haloacid_Dehalogenase"/>
    <property type="match status" value="1"/>
</dbReference>
<protein>
    <submittedName>
        <fullName evidence="1">HAD family hydrolase</fullName>
    </submittedName>
</protein>
<dbReference type="SFLD" id="SFLDG01129">
    <property type="entry name" value="C1.5:_HAD__Beta-PGM__Phosphata"/>
    <property type="match status" value="1"/>
</dbReference>
<keyword evidence="1" id="KW-0378">Hydrolase</keyword>
<organism evidence="1 2">
    <name type="scientific">Saccharopolyspora taberi</name>
    <dbReference type="NCBI Taxonomy" id="60895"/>
    <lineage>
        <taxon>Bacteria</taxon>
        <taxon>Bacillati</taxon>
        <taxon>Actinomycetota</taxon>
        <taxon>Actinomycetes</taxon>
        <taxon>Pseudonocardiales</taxon>
        <taxon>Pseudonocardiaceae</taxon>
        <taxon>Saccharopolyspora</taxon>
    </lineage>
</organism>
<dbReference type="PANTHER" id="PTHR43434">
    <property type="entry name" value="PHOSPHOGLYCOLATE PHOSPHATASE"/>
    <property type="match status" value="1"/>
</dbReference>
<dbReference type="Pfam" id="PF13419">
    <property type="entry name" value="HAD_2"/>
    <property type="match status" value="1"/>
</dbReference>
<sequence length="217" mass="22474">MTEVRGVVFDLDGTLVNSVEVIVSITTSILADRRIEVGAEEIRAAVGKPLDRTFARFFDVPRDHPEVPTAIETFKSAFASRLAEGEVRLYPGVAEGLAVLRKSGLRLGVATSKLQEGALRTVRATGTAGSFDAVVGHDLVARGKPAPDGALRAARELALRPGDCVVVGDTAADIGMAKAAGMMSVGVTYGVASAAQLADADVLADSFPSVVSAILGR</sequence>
<dbReference type="SUPFAM" id="SSF56784">
    <property type="entry name" value="HAD-like"/>
    <property type="match status" value="1"/>
</dbReference>
<dbReference type="GO" id="GO:0016787">
    <property type="term" value="F:hydrolase activity"/>
    <property type="evidence" value="ECO:0007669"/>
    <property type="project" value="UniProtKB-KW"/>
</dbReference>
<dbReference type="InterPro" id="IPR023198">
    <property type="entry name" value="PGP-like_dom2"/>
</dbReference>
<dbReference type="Gene3D" id="1.10.150.240">
    <property type="entry name" value="Putative phosphatase, domain 2"/>
    <property type="match status" value="1"/>
</dbReference>
<dbReference type="NCBIfam" id="TIGR01549">
    <property type="entry name" value="HAD-SF-IA-v1"/>
    <property type="match status" value="1"/>
</dbReference>
<reference evidence="1 2" key="1">
    <citation type="journal article" date="2019" name="Int. J. Syst. Evol. Microbiol.">
        <title>The Global Catalogue of Microorganisms (GCM) 10K type strain sequencing project: providing services to taxonomists for standard genome sequencing and annotation.</title>
        <authorList>
            <consortium name="The Broad Institute Genomics Platform"/>
            <consortium name="The Broad Institute Genome Sequencing Center for Infectious Disease"/>
            <person name="Wu L."/>
            <person name="Ma J."/>
        </authorList>
    </citation>
    <scope>NUCLEOTIDE SEQUENCE [LARGE SCALE GENOMIC DNA]</scope>
    <source>
        <strain evidence="1 2">JCM 9383</strain>
    </source>
</reference>
<comment type="caution">
    <text evidence="1">The sequence shown here is derived from an EMBL/GenBank/DDBJ whole genome shotgun (WGS) entry which is preliminary data.</text>
</comment>
<proteinExistence type="predicted"/>
<dbReference type="InterPro" id="IPR023214">
    <property type="entry name" value="HAD_sf"/>
</dbReference>
<name>A0ABN3V7F0_9PSEU</name>
<evidence type="ECO:0000313" key="1">
    <source>
        <dbReference type="EMBL" id="GAA2780613.1"/>
    </source>
</evidence>
<dbReference type="NCBIfam" id="TIGR01509">
    <property type="entry name" value="HAD-SF-IA-v3"/>
    <property type="match status" value="1"/>
</dbReference>
<dbReference type="InterPro" id="IPR041492">
    <property type="entry name" value="HAD_2"/>
</dbReference>
<dbReference type="RefSeq" id="WP_344678512.1">
    <property type="nucleotide sequence ID" value="NZ_BAAAUX010000006.1"/>
</dbReference>
<dbReference type="InterPro" id="IPR006439">
    <property type="entry name" value="HAD-SF_hydro_IA"/>
</dbReference>
<gene>
    <name evidence="1" type="ORF">GCM10010470_13040</name>
</gene>
<dbReference type="Gene3D" id="3.40.50.1000">
    <property type="entry name" value="HAD superfamily/HAD-like"/>
    <property type="match status" value="1"/>
</dbReference>
<keyword evidence="2" id="KW-1185">Reference proteome</keyword>
<dbReference type="InterPro" id="IPR036412">
    <property type="entry name" value="HAD-like_sf"/>
</dbReference>
<dbReference type="PRINTS" id="PR00413">
    <property type="entry name" value="HADHALOGNASE"/>
</dbReference>
<evidence type="ECO:0000313" key="2">
    <source>
        <dbReference type="Proteomes" id="UP001500979"/>
    </source>
</evidence>
<dbReference type="Proteomes" id="UP001500979">
    <property type="component" value="Unassembled WGS sequence"/>
</dbReference>
<dbReference type="PANTHER" id="PTHR43434:SF24">
    <property type="entry name" value="HYDROLASE-RELATED"/>
    <property type="match status" value="1"/>
</dbReference>
<dbReference type="SFLD" id="SFLDG01135">
    <property type="entry name" value="C1.5.6:_HAD__Beta-PGM__Phospha"/>
    <property type="match status" value="1"/>
</dbReference>
<dbReference type="EMBL" id="BAAAUX010000006">
    <property type="protein sequence ID" value="GAA2780613.1"/>
    <property type="molecule type" value="Genomic_DNA"/>
</dbReference>